<dbReference type="PANTHER" id="PTHR20913:SF7">
    <property type="entry name" value="RE60063P"/>
    <property type="match status" value="1"/>
</dbReference>
<feature type="compositionally biased region" description="Low complexity" evidence="2">
    <location>
        <begin position="10"/>
        <end position="27"/>
    </location>
</feature>
<dbReference type="PANTHER" id="PTHR20913">
    <property type="entry name" value="TBC1 DOMAIN FAMILY MEMBER 20/GTPASE"/>
    <property type="match status" value="1"/>
</dbReference>
<keyword evidence="3" id="KW-0812">Transmembrane</keyword>
<dbReference type="InterPro" id="IPR035969">
    <property type="entry name" value="Rab-GAP_TBC_sf"/>
</dbReference>
<reference evidence="5" key="1">
    <citation type="journal article" date="2020" name="Fungal Divers.">
        <title>Resolving the Mortierellaceae phylogeny through synthesis of multi-gene phylogenetics and phylogenomics.</title>
        <authorList>
            <person name="Vandepol N."/>
            <person name="Liber J."/>
            <person name="Desiro A."/>
            <person name="Na H."/>
            <person name="Kennedy M."/>
            <person name="Barry K."/>
            <person name="Grigoriev I.V."/>
            <person name="Miller A.N."/>
            <person name="O'Donnell K."/>
            <person name="Stajich J.E."/>
            <person name="Bonito G."/>
        </authorList>
    </citation>
    <scope>NUCLEOTIDE SEQUENCE</scope>
    <source>
        <strain evidence="5">NRRL 2591</strain>
    </source>
</reference>
<protein>
    <recommendedName>
        <fullName evidence="4">Rab-GAP TBC domain-containing protein</fullName>
    </recommendedName>
</protein>
<keyword evidence="3" id="KW-1133">Transmembrane helix</keyword>
<dbReference type="Proteomes" id="UP000723463">
    <property type="component" value="Unassembled WGS sequence"/>
</dbReference>
<comment type="caution">
    <text evidence="5">The sequence shown here is derived from an EMBL/GenBank/DDBJ whole genome shotgun (WGS) entry which is preliminary data.</text>
</comment>
<evidence type="ECO:0000313" key="5">
    <source>
        <dbReference type="EMBL" id="KAF9541862.1"/>
    </source>
</evidence>
<gene>
    <name evidence="5" type="ORF">EC957_002632</name>
</gene>
<dbReference type="GO" id="GO:0005789">
    <property type="term" value="C:endoplasmic reticulum membrane"/>
    <property type="evidence" value="ECO:0007669"/>
    <property type="project" value="TreeGrafter"/>
</dbReference>
<evidence type="ECO:0000256" key="1">
    <source>
        <dbReference type="ARBA" id="ARBA00022468"/>
    </source>
</evidence>
<dbReference type="AlphaFoldDB" id="A0A9P6F430"/>
<evidence type="ECO:0000313" key="6">
    <source>
        <dbReference type="Proteomes" id="UP000723463"/>
    </source>
</evidence>
<keyword evidence="1" id="KW-0343">GTPase activation</keyword>
<dbReference type="Pfam" id="PF00566">
    <property type="entry name" value="RabGAP-TBC"/>
    <property type="match status" value="1"/>
</dbReference>
<feature type="transmembrane region" description="Helical" evidence="3">
    <location>
        <begin position="392"/>
        <end position="415"/>
    </location>
</feature>
<dbReference type="Gene3D" id="1.10.472.80">
    <property type="entry name" value="Ypt/Rab-GAP domain of gyp1p, domain 3"/>
    <property type="match status" value="1"/>
</dbReference>
<evidence type="ECO:0000259" key="4">
    <source>
        <dbReference type="PROSITE" id="PS50086"/>
    </source>
</evidence>
<feature type="domain" description="Rab-GAP TBC" evidence="4">
    <location>
        <begin position="69"/>
        <end position="255"/>
    </location>
</feature>
<proteinExistence type="predicted"/>
<dbReference type="PROSITE" id="PS50086">
    <property type="entry name" value="TBC_RABGAP"/>
    <property type="match status" value="1"/>
</dbReference>
<keyword evidence="6" id="KW-1185">Reference proteome</keyword>
<evidence type="ECO:0000256" key="3">
    <source>
        <dbReference type="SAM" id="Phobius"/>
    </source>
</evidence>
<dbReference type="InterPro" id="IPR045913">
    <property type="entry name" value="TBC20/Gyp8-like"/>
</dbReference>
<sequence>MTRARQLHAGSHSSGSSKHSSSRGGSLRNRRPKTKDSLEKEKRIRRLDEAIVTGNIEELRKLSVTGSGFVTDGIRRRAWPLLLRTHVPRRQAAADTSVPHKDDDQVRLDVIRSFTHLSSETKSQQAYKKQKQDELLHVIIDVLQRHPKLSYYQGFHDVCTCLIVVLGKEAATLAAETLAMFFFRDCMLENLEPVLEQLSLMTALLKLEDPEVQEFLDRSETLPFFPLSWVITWCAHDLQDFNKIARLYDFLICFNPLMSVYMAAAVVMSRREELLEVECDNAMVHTFLTKFPKTVDLELIISHAHQLYITYPPETLQKRSEIWLDENSCVNTFSRPEIHLYDSTDEKIASTAIDFTPIDELLSKPRIKKEKDASALSKYPTNSLQLYRRNMAAMLVFSAASMGTATLLLMNSAMFREWVANSGLR</sequence>
<name>A0A9P6F430_9FUNG</name>
<dbReference type="SMART" id="SM00164">
    <property type="entry name" value="TBC"/>
    <property type="match status" value="1"/>
</dbReference>
<dbReference type="GO" id="GO:0005096">
    <property type="term" value="F:GTPase activator activity"/>
    <property type="evidence" value="ECO:0007669"/>
    <property type="project" value="UniProtKB-KW"/>
</dbReference>
<dbReference type="SUPFAM" id="SSF47923">
    <property type="entry name" value="Ypt/Rab-GAP domain of gyp1p"/>
    <property type="match status" value="2"/>
</dbReference>
<dbReference type="GO" id="GO:0006888">
    <property type="term" value="P:endoplasmic reticulum to Golgi vesicle-mediated transport"/>
    <property type="evidence" value="ECO:0007669"/>
    <property type="project" value="TreeGrafter"/>
</dbReference>
<feature type="region of interest" description="Disordered" evidence="2">
    <location>
        <begin position="1"/>
        <end position="41"/>
    </location>
</feature>
<dbReference type="InterPro" id="IPR000195">
    <property type="entry name" value="Rab-GAP-TBC_dom"/>
</dbReference>
<organism evidence="5 6">
    <name type="scientific">Mortierella hygrophila</name>
    <dbReference type="NCBI Taxonomy" id="979708"/>
    <lineage>
        <taxon>Eukaryota</taxon>
        <taxon>Fungi</taxon>
        <taxon>Fungi incertae sedis</taxon>
        <taxon>Mucoromycota</taxon>
        <taxon>Mortierellomycotina</taxon>
        <taxon>Mortierellomycetes</taxon>
        <taxon>Mortierellales</taxon>
        <taxon>Mortierellaceae</taxon>
        <taxon>Mortierella</taxon>
    </lineage>
</organism>
<evidence type="ECO:0000256" key="2">
    <source>
        <dbReference type="SAM" id="MobiDB-lite"/>
    </source>
</evidence>
<dbReference type="Gene3D" id="1.10.8.1310">
    <property type="match status" value="1"/>
</dbReference>
<dbReference type="EMBL" id="JAAAXW010000154">
    <property type="protein sequence ID" value="KAF9541862.1"/>
    <property type="molecule type" value="Genomic_DNA"/>
</dbReference>
<keyword evidence="3" id="KW-0472">Membrane</keyword>
<accession>A0A9P6F430</accession>